<keyword evidence="3" id="KW-1185">Reference proteome</keyword>
<reference evidence="2 3" key="1">
    <citation type="submission" date="2019-06" db="EMBL/GenBank/DDBJ databases">
        <title>A chromosomal-level reference genome of Carpinus fangiana (Coryloideae, Betulaceae).</title>
        <authorList>
            <person name="Yang X."/>
            <person name="Wang Z."/>
            <person name="Zhang L."/>
            <person name="Hao G."/>
            <person name="Liu J."/>
            <person name="Yang Y."/>
        </authorList>
    </citation>
    <scope>NUCLEOTIDE SEQUENCE [LARGE SCALE GENOMIC DNA]</scope>
    <source>
        <strain evidence="2">Cfa_2016G</strain>
        <tissue evidence="2">Leaf</tissue>
    </source>
</reference>
<name>A0A5N6QEN5_9ROSI</name>
<accession>A0A5N6QEN5</accession>
<dbReference type="Proteomes" id="UP000327013">
    <property type="component" value="Chromosome 1"/>
</dbReference>
<feature type="compositionally biased region" description="Polar residues" evidence="1">
    <location>
        <begin position="67"/>
        <end position="91"/>
    </location>
</feature>
<dbReference type="AlphaFoldDB" id="A0A5N6QEN5"/>
<feature type="region of interest" description="Disordered" evidence="1">
    <location>
        <begin position="168"/>
        <end position="194"/>
    </location>
</feature>
<sequence length="194" mass="20538">MSHQPVEVKDKGKVVPQAPHPSAEEVAPIGTHASQSNVVPQAPHPSAEEVAPIRTHASQFDVVLNAPQPSARPTTANVRRSRQSNASPTNRTKQRMLGLARRSRAAGDLRVDAGSIRDPNSRGKVVIDITGELAGPPKIPGGGPLCAWGSPHASGIKFRVAPLSFEIPKASDKVPPEGQPKANADKGKKKIWQP</sequence>
<dbReference type="EMBL" id="CM017321">
    <property type="protein sequence ID" value="KAE7997766.1"/>
    <property type="molecule type" value="Genomic_DNA"/>
</dbReference>
<gene>
    <name evidence="2" type="ORF">FH972_002370</name>
</gene>
<feature type="region of interest" description="Disordered" evidence="1">
    <location>
        <begin position="1"/>
        <end position="121"/>
    </location>
</feature>
<organism evidence="2 3">
    <name type="scientific">Carpinus fangiana</name>
    <dbReference type="NCBI Taxonomy" id="176857"/>
    <lineage>
        <taxon>Eukaryota</taxon>
        <taxon>Viridiplantae</taxon>
        <taxon>Streptophyta</taxon>
        <taxon>Embryophyta</taxon>
        <taxon>Tracheophyta</taxon>
        <taxon>Spermatophyta</taxon>
        <taxon>Magnoliopsida</taxon>
        <taxon>eudicotyledons</taxon>
        <taxon>Gunneridae</taxon>
        <taxon>Pentapetalae</taxon>
        <taxon>rosids</taxon>
        <taxon>fabids</taxon>
        <taxon>Fagales</taxon>
        <taxon>Betulaceae</taxon>
        <taxon>Carpinus</taxon>
    </lineage>
</organism>
<proteinExistence type="predicted"/>
<evidence type="ECO:0000313" key="2">
    <source>
        <dbReference type="EMBL" id="KAE7997766.1"/>
    </source>
</evidence>
<feature type="compositionally biased region" description="Basic and acidic residues" evidence="1">
    <location>
        <begin position="1"/>
        <end position="13"/>
    </location>
</feature>
<evidence type="ECO:0000256" key="1">
    <source>
        <dbReference type="SAM" id="MobiDB-lite"/>
    </source>
</evidence>
<evidence type="ECO:0000313" key="3">
    <source>
        <dbReference type="Proteomes" id="UP000327013"/>
    </source>
</evidence>
<protein>
    <submittedName>
        <fullName evidence="2">Uncharacterized protein</fullName>
    </submittedName>
</protein>